<evidence type="ECO:0000313" key="3">
    <source>
        <dbReference type="EMBL" id="CAB9509282.1"/>
    </source>
</evidence>
<feature type="transmembrane region" description="Helical" evidence="2">
    <location>
        <begin position="947"/>
        <end position="974"/>
    </location>
</feature>
<feature type="compositionally biased region" description="Basic and acidic residues" evidence="1">
    <location>
        <begin position="123"/>
        <end position="132"/>
    </location>
</feature>
<feature type="transmembrane region" description="Helical" evidence="2">
    <location>
        <begin position="986"/>
        <end position="1005"/>
    </location>
</feature>
<evidence type="ECO:0000256" key="2">
    <source>
        <dbReference type="SAM" id="Phobius"/>
    </source>
</evidence>
<feature type="compositionally biased region" description="Pro residues" evidence="1">
    <location>
        <begin position="309"/>
        <end position="328"/>
    </location>
</feature>
<keyword evidence="2" id="KW-0812">Transmembrane</keyword>
<feature type="transmembrane region" description="Helical" evidence="2">
    <location>
        <begin position="879"/>
        <end position="898"/>
    </location>
</feature>
<keyword evidence="4" id="KW-1185">Reference proteome</keyword>
<feature type="compositionally biased region" description="Polar residues" evidence="1">
    <location>
        <begin position="350"/>
        <end position="361"/>
    </location>
</feature>
<organism evidence="3 4">
    <name type="scientific">Seminavis robusta</name>
    <dbReference type="NCBI Taxonomy" id="568900"/>
    <lineage>
        <taxon>Eukaryota</taxon>
        <taxon>Sar</taxon>
        <taxon>Stramenopiles</taxon>
        <taxon>Ochrophyta</taxon>
        <taxon>Bacillariophyta</taxon>
        <taxon>Bacillariophyceae</taxon>
        <taxon>Bacillariophycidae</taxon>
        <taxon>Naviculales</taxon>
        <taxon>Naviculaceae</taxon>
        <taxon>Seminavis</taxon>
    </lineage>
</organism>
<dbReference type="AlphaFoldDB" id="A0A9N8DUK4"/>
<proteinExistence type="predicted"/>
<feature type="compositionally biased region" description="Basic and acidic residues" evidence="1">
    <location>
        <begin position="642"/>
        <end position="651"/>
    </location>
</feature>
<keyword evidence="2" id="KW-0472">Membrane</keyword>
<reference evidence="3" key="1">
    <citation type="submission" date="2020-06" db="EMBL/GenBank/DDBJ databases">
        <authorList>
            <consortium name="Plant Systems Biology data submission"/>
        </authorList>
    </citation>
    <scope>NUCLEOTIDE SEQUENCE</scope>
    <source>
        <strain evidence="3">D6</strain>
    </source>
</reference>
<feature type="compositionally biased region" description="Polar residues" evidence="1">
    <location>
        <begin position="551"/>
        <end position="571"/>
    </location>
</feature>
<feature type="transmembrane region" description="Helical" evidence="2">
    <location>
        <begin position="1104"/>
        <end position="1126"/>
    </location>
</feature>
<dbReference type="InterPro" id="IPR038665">
    <property type="entry name" value="Voltage-dep_anion_channel_sf"/>
</dbReference>
<evidence type="ECO:0000313" key="4">
    <source>
        <dbReference type="Proteomes" id="UP001153069"/>
    </source>
</evidence>
<feature type="compositionally biased region" description="Basic residues" evidence="1">
    <location>
        <begin position="507"/>
        <end position="519"/>
    </location>
</feature>
<feature type="compositionally biased region" description="Low complexity" evidence="1">
    <location>
        <begin position="329"/>
        <end position="349"/>
    </location>
</feature>
<comment type="caution">
    <text evidence="3">The sequence shown here is derived from an EMBL/GenBank/DDBJ whole genome shotgun (WGS) entry which is preliminary data.</text>
</comment>
<feature type="compositionally biased region" description="Pro residues" evidence="1">
    <location>
        <begin position="411"/>
        <end position="422"/>
    </location>
</feature>
<feature type="compositionally biased region" description="Basic residues" evidence="1">
    <location>
        <begin position="620"/>
        <end position="636"/>
    </location>
</feature>
<feature type="compositionally biased region" description="Basic residues" evidence="1">
    <location>
        <begin position="662"/>
        <end position="678"/>
    </location>
</feature>
<feature type="region of interest" description="Disordered" evidence="1">
    <location>
        <begin position="1"/>
        <end position="705"/>
    </location>
</feature>
<dbReference type="Gene3D" id="1.50.10.150">
    <property type="entry name" value="Voltage-dependent anion channel"/>
    <property type="match status" value="1"/>
</dbReference>
<feature type="transmembrane region" description="Helical" evidence="2">
    <location>
        <begin position="838"/>
        <end position="859"/>
    </location>
</feature>
<feature type="compositionally biased region" description="Low complexity" evidence="1">
    <location>
        <begin position="35"/>
        <end position="49"/>
    </location>
</feature>
<feature type="transmembrane region" description="Helical" evidence="2">
    <location>
        <begin position="779"/>
        <end position="798"/>
    </location>
</feature>
<dbReference type="OrthoDB" id="48031at2759"/>
<feature type="compositionally biased region" description="Low complexity" evidence="1">
    <location>
        <begin position="429"/>
        <end position="444"/>
    </location>
</feature>
<sequence>MSGSSRQARPPSVDGKDEVEAPVPNGWSDGKEINSSGNNMNSSLSSLGLPPAPGSDKRLTKPSPLAMKTIESSATDGYGSDQRPMQRPPGHGIFNSLYEDSDGSDGSIVFNSKRNKKPAPTHEAARGRERFPSFDSMASSGSLVRHVLPQHSTTSNPSPQTSRVTQQNMGRVNPQMLPYDQRRKLMQMKQKQQQQQPQKQRDRSPPQPPRVMDPRFSNPYMMTPAEFHQPPPNPYQINGMMVAPPQHFGYPMPPPQPMHMQMPFGAYPPSSPRLHPYRSPQQHHRHYDPQSRAMQQQHLIMPPGKQPGRPYPPPPQQQQVPPYPPPPQQHQVPPQTQQPQAQPQHSLPPKSNSRNSNNGGQAATKDKHLPASSIDSSEQDPKARVTPPPAAAQSTQTDPSSSSNNNGGTGVPPPPPPPPVPPHHVRAESSGSVSSLGSQGSVFGYVATQHEDNPRHPKGQRSGGRSDFLKMLNPFSTEKRQHSPKLTASDFHKKNQAFLEQSAATKRQFRKPPPQHRRVGSMDRPPATRGTHRRLPSIENDNWEETAGIERTTSAEQSSGDASSQLSTSDGSDLAVKPRYSFPNGEANERTSLLPPSGQGSSEHLETRRRYHSEKQQSSSKRHKHSKTRSSRRPHRASTEGNRNRESETTLHRNNVSGSRTQSRRKKKKSRRRARRRNQAVDGNNSGSSQDSEEHSSSSSSYDYRQWTRRRSQMLEDERNRLIAQWKAEARAEAIASRRQQEADQWYRRIGRYLDSEFGDILRKAFKVLSFVEAFICNLPLTVGGIAMAIVTLGVVWFKWVEENLDSCEPVQFHSSQCTFPEFPGCFYCDTTAPMYQLAVNFHFACSAFAGVLALSFVLKLCLAPQVFLDELSSPTTASPAGLICMTTVCVFAGRGIIGQIIVSLAACVHLCLVIWFIYMALAYHIMPDPSWFPNTVGIGMTAVKTWLYYPMSGHFLMALALSLNFFFFPISLVRVALNEKISAPVGYMQMSAPAVALMALTIMAQPSFEQEKPDINRFQRAHRLVYLPAMHALFVLSVIGFLASLQSLAVRWKGFKKKPFSPAHAAFPYPTLLHANAIQAYRAAINSFSSELPGKAFTICLDVYWIVVLVSGTILTIWISMQFFWNLPGWTNLNVDQDEEPPAPYETTMTLQNVIATGESLVQPFVSPAVLQANETGALVLVRRTDQDGGGQRFVRTRKLASLGFEPTMTWGEMERERDLLLEWIGKHPRRRTKTLSVPGIDFSSGLYMANEDEEAQNPEDRVDHSVGGGSYY</sequence>
<dbReference type="Proteomes" id="UP001153069">
    <property type="component" value="Unassembled WGS sequence"/>
</dbReference>
<feature type="compositionally biased region" description="Polar residues" evidence="1">
    <location>
        <begin position="150"/>
        <end position="170"/>
    </location>
</feature>
<feature type="transmembrane region" description="Helical" evidence="2">
    <location>
        <begin position="905"/>
        <end position="927"/>
    </location>
</feature>
<accession>A0A9N8DUK4</accession>
<dbReference type="EMBL" id="CAICTM010000382">
    <property type="protein sequence ID" value="CAB9509282.1"/>
    <property type="molecule type" value="Genomic_DNA"/>
</dbReference>
<feature type="transmembrane region" description="Helical" evidence="2">
    <location>
        <begin position="1025"/>
        <end position="1051"/>
    </location>
</feature>
<keyword evidence="2" id="KW-1133">Transmembrane helix</keyword>
<protein>
    <submittedName>
        <fullName evidence="3">Uncharacterized protein</fullName>
    </submittedName>
</protein>
<name>A0A9N8DUK4_9STRA</name>
<gene>
    <name evidence="3" type="ORF">SEMRO_383_G131210.1</name>
</gene>
<evidence type="ECO:0000256" key="1">
    <source>
        <dbReference type="SAM" id="MobiDB-lite"/>
    </source>
</evidence>
<feature type="compositionally biased region" description="Low complexity" evidence="1">
    <location>
        <begin position="187"/>
        <end position="198"/>
    </location>
</feature>
<feature type="region of interest" description="Disordered" evidence="1">
    <location>
        <begin position="1253"/>
        <end position="1274"/>
    </location>
</feature>